<comment type="similarity">
    <text evidence="2">Belongs to the UPF0173 family.</text>
</comment>
<reference evidence="4 5" key="1">
    <citation type="journal article" date="2015" name="Genome Announc.">
        <title>Expanding the biotechnology potential of lactobacilli through comparative genomics of 213 strains and associated genera.</title>
        <authorList>
            <person name="Sun Z."/>
            <person name="Harris H.M."/>
            <person name="McCann A."/>
            <person name="Guo C."/>
            <person name="Argimon S."/>
            <person name="Zhang W."/>
            <person name="Yang X."/>
            <person name="Jeffery I.B."/>
            <person name="Cooney J.C."/>
            <person name="Kagawa T.F."/>
            <person name="Liu W."/>
            <person name="Song Y."/>
            <person name="Salvetti E."/>
            <person name="Wrobel A."/>
            <person name="Rasinkangas P."/>
            <person name="Parkhill J."/>
            <person name="Rea M.C."/>
            <person name="O'Sullivan O."/>
            <person name="Ritari J."/>
            <person name="Douillard F.P."/>
            <person name="Paul Ross R."/>
            <person name="Yang R."/>
            <person name="Briner A.E."/>
            <person name="Felis G.E."/>
            <person name="de Vos W.M."/>
            <person name="Barrangou R."/>
            <person name="Klaenhammer T.R."/>
            <person name="Caufield P.W."/>
            <person name="Cui Y."/>
            <person name="Zhang H."/>
            <person name="O'Toole P.W."/>
        </authorList>
    </citation>
    <scope>NUCLEOTIDE SEQUENCE [LARGE SCALE GENOMIC DNA]</scope>
    <source>
        <strain evidence="4 5">DSM 19972</strain>
    </source>
</reference>
<dbReference type="OrthoDB" id="9789133at2"/>
<protein>
    <recommendedName>
        <fullName evidence="2">UPF0173 metal-dependent hydrolase FD46_GL001217</fullName>
    </recommendedName>
</protein>
<comment type="caution">
    <text evidence="4">The sequence shown here is derived from an EMBL/GenBank/DDBJ whole genome shotgun (WGS) entry which is preliminary data.</text>
</comment>
<dbReference type="Proteomes" id="UP000051686">
    <property type="component" value="Unassembled WGS sequence"/>
</dbReference>
<accession>A0A0R1MAP6</accession>
<keyword evidence="1 2" id="KW-0378">Hydrolase</keyword>
<evidence type="ECO:0000313" key="5">
    <source>
        <dbReference type="Proteomes" id="UP000051686"/>
    </source>
</evidence>
<evidence type="ECO:0000256" key="2">
    <source>
        <dbReference type="HAMAP-Rule" id="MF_00457"/>
    </source>
</evidence>
<dbReference type="SMART" id="SM00849">
    <property type="entry name" value="Lactamase_B"/>
    <property type="match status" value="1"/>
</dbReference>
<dbReference type="GO" id="GO:0016787">
    <property type="term" value="F:hydrolase activity"/>
    <property type="evidence" value="ECO:0007669"/>
    <property type="project" value="UniProtKB-UniRule"/>
</dbReference>
<dbReference type="STRING" id="1423777.FD46_GL001217"/>
<gene>
    <name evidence="4" type="ORF">FD46_GL001217</name>
</gene>
<dbReference type="PANTHER" id="PTHR43546:SF3">
    <property type="entry name" value="UPF0173 METAL-DEPENDENT HYDROLASE MJ1163"/>
    <property type="match status" value="1"/>
</dbReference>
<dbReference type="RefSeq" id="WP_057896086.1">
    <property type="nucleotide sequence ID" value="NZ_AZEH01000037.1"/>
</dbReference>
<evidence type="ECO:0000313" key="4">
    <source>
        <dbReference type="EMBL" id="KRL04993.1"/>
    </source>
</evidence>
<dbReference type="InterPro" id="IPR036866">
    <property type="entry name" value="RibonucZ/Hydroxyglut_hydro"/>
</dbReference>
<keyword evidence="5" id="KW-1185">Reference proteome</keyword>
<dbReference type="EMBL" id="AZEH01000037">
    <property type="protein sequence ID" value="KRL04993.1"/>
    <property type="molecule type" value="Genomic_DNA"/>
</dbReference>
<dbReference type="PATRIC" id="fig|1423777.3.peg.1257"/>
<organism evidence="4 5">
    <name type="scientific">Liquorilactobacillus oeni DSM 19972</name>
    <dbReference type="NCBI Taxonomy" id="1423777"/>
    <lineage>
        <taxon>Bacteria</taxon>
        <taxon>Bacillati</taxon>
        <taxon>Bacillota</taxon>
        <taxon>Bacilli</taxon>
        <taxon>Lactobacillales</taxon>
        <taxon>Lactobacillaceae</taxon>
        <taxon>Liquorilactobacillus</taxon>
    </lineage>
</organism>
<dbReference type="HAMAP" id="MF_00457">
    <property type="entry name" value="UPF0173"/>
    <property type="match status" value="1"/>
</dbReference>
<dbReference type="SUPFAM" id="SSF56281">
    <property type="entry name" value="Metallo-hydrolase/oxidoreductase"/>
    <property type="match status" value="1"/>
</dbReference>
<dbReference type="NCBIfam" id="NF001911">
    <property type="entry name" value="PRK00685.1"/>
    <property type="match status" value="1"/>
</dbReference>
<dbReference type="Gene3D" id="3.60.15.10">
    <property type="entry name" value="Ribonuclease Z/Hydroxyacylglutathione hydrolase-like"/>
    <property type="match status" value="1"/>
</dbReference>
<sequence>MKLIWHGHSVIEIITNNDKDILIDPFITDNPLTDLRVADCHPDYILVTHAHHDHLGDTLEIAKKSDAKVIAIAELAAYLGNRGVDTEGLNFGGSFRAGGLQFKLVPAWHTAALPQPDGSSLTLGAAAGFELHIDGKTLYDAGDTALFSDMKLINHGQGVDVALLPIGDYFTMGIEDALIAAAFVKARHVLPIHYDTFPQIKQDSQRFIDNLPENVGLKVQIGQAFEL</sequence>
<dbReference type="AlphaFoldDB" id="A0A0R1MAP6"/>
<feature type="domain" description="Metallo-beta-lactamase" evidence="3">
    <location>
        <begin position="7"/>
        <end position="193"/>
    </location>
</feature>
<name>A0A0R1MAP6_9LACO</name>
<dbReference type="InterPro" id="IPR001279">
    <property type="entry name" value="Metallo-B-lactamas"/>
</dbReference>
<dbReference type="Pfam" id="PF12706">
    <property type="entry name" value="Lactamase_B_2"/>
    <property type="match status" value="1"/>
</dbReference>
<evidence type="ECO:0000259" key="3">
    <source>
        <dbReference type="SMART" id="SM00849"/>
    </source>
</evidence>
<dbReference type="InterPro" id="IPR050114">
    <property type="entry name" value="UPF0173_UPF0282_UlaG_hydrolase"/>
</dbReference>
<proteinExistence type="inferred from homology"/>
<dbReference type="InterPro" id="IPR022877">
    <property type="entry name" value="UPF0173"/>
</dbReference>
<evidence type="ECO:0000256" key="1">
    <source>
        <dbReference type="ARBA" id="ARBA00022801"/>
    </source>
</evidence>
<dbReference type="PANTHER" id="PTHR43546">
    <property type="entry name" value="UPF0173 METAL-DEPENDENT HYDROLASE MJ1163-RELATED"/>
    <property type="match status" value="1"/>
</dbReference>